<dbReference type="GO" id="GO:0008483">
    <property type="term" value="F:transaminase activity"/>
    <property type="evidence" value="ECO:0007669"/>
    <property type="project" value="UniProtKB-KW"/>
</dbReference>
<name>A0A084VIJ2_ANOSI</name>
<accession>A0A084VIJ2</accession>
<keyword evidence="1" id="KW-0032">Aminotransferase</keyword>
<dbReference type="EMBL" id="ATLV01013363">
    <property type="status" value="NOT_ANNOTATED_CDS"/>
    <property type="molecule type" value="Genomic_DNA"/>
</dbReference>
<dbReference type="EnsemblMetazoa" id="ASIC004950-RA">
    <property type="protein sequence ID" value="ASIC004950-PA"/>
    <property type="gene ID" value="ASIC004950"/>
</dbReference>
<protein>
    <submittedName>
        <fullName evidence="1 2">Adenosylmethionine--8-amino-7-oxononanoate aminotransferase</fullName>
    </submittedName>
</protein>
<gene>
    <name evidence="1" type="ORF">ZHAS_00004950</name>
</gene>
<evidence type="ECO:0000313" key="2">
    <source>
        <dbReference type="EnsemblMetazoa" id="ASIC004950-PA"/>
    </source>
</evidence>
<dbReference type="AlphaFoldDB" id="A0A084VIJ2"/>
<organism evidence="1">
    <name type="scientific">Anopheles sinensis</name>
    <name type="common">Mosquito</name>
    <dbReference type="NCBI Taxonomy" id="74873"/>
    <lineage>
        <taxon>Eukaryota</taxon>
        <taxon>Metazoa</taxon>
        <taxon>Ecdysozoa</taxon>
        <taxon>Arthropoda</taxon>
        <taxon>Hexapoda</taxon>
        <taxon>Insecta</taxon>
        <taxon>Pterygota</taxon>
        <taxon>Neoptera</taxon>
        <taxon>Endopterygota</taxon>
        <taxon>Diptera</taxon>
        <taxon>Nematocera</taxon>
        <taxon>Culicoidea</taxon>
        <taxon>Culicidae</taxon>
        <taxon>Anophelinae</taxon>
        <taxon>Anopheles</taxon>
    </lineage>
</organism>
<reference evidence="2" key="2">
    <citation type="submission" date="2020-05" db="UniProtKB">
        <authorList>
            <consortium name="EnsemblMetazoa"/>
        </authorList>
    </citation>
    <scope>IDENTIFICATION</scope>
</reference>
<dbReference type="EMBL" id="KE524854">
    <property type="protein sequence ID" value="KFB37786.1"/>
    <property type="molecule type" value="Genomic_DNA"/>
</dbReference>
<reference evidence="1 3" key="1">
    <citation type="journal article" date="2014" name="BMC Genomics">
        <title>Genome sequence of Anopheles sinensis provides insight into genetics basis of mosquito competence for malaria parasites.</title>
        <authorList>
            <person name="Zhou D."/>
            <person name="Zhang D."/>
            <person name="Ding G."/>
            <person name="Shi L."/>
            <person name="Hou Q."/>
            <person name="Ye Y."/>
            <person name="Xu Y."/>
            <person name="Zhou H."/>
            <person name="Xiong C."/>
            <person name="Li S."/>
            <person name="Yu J."/>
            <person name="Hong S."/>
            <person name="Yu X."/>
            <person name="Zou P."/>
            <person name="Chen C."/>
            <person name="Chang X."/>
            <person name="Wang W."/>
            <person name="Lv Y."/>
            <person name="Sun Y."/>
            <person name="Ma L."/>
            <person name="Shen B."/>
            <person name="Zhu C."/>
        </authorList>
    </citation>
    <scope>NUCLEOTIDE SEQUENCE [LARGE SCALE GENOMIC DNA]</scope>
</reference>
<keyword evidence="1" id="KW-0808">Transferase</keyword>
<keyword evidence="3" id="KW-1185">Reference proteome</keyword>
<sequence>MTIDDRLEMGRISYLSNGGLYGNRTAIAPEMYHKWSSEPLREFIGCEPGRSEEVKCSTTSLQHSWLALAEATRRRKLRRR</sequence>
<evidence type="ECO:0000313" key="1">
    <source>
        <dbReference type="EMBL" id="KFB37786.1"/>
    </source>
</evidence>
<dbReference type="VEuPathDB" id="VectorBase:ASIC004950"/>
<evidence type="ECO:0000313" key="3">
    <source>
        <dbReference type="Proteomes" id="UP000030765"/>
    </source>
</evidence>
<proteinExistence type="predicted"/>
<dbReference type="Proteomes" id="UP000030765">
    <property type="component" value="Unassembled WGS sequence"/>
</dbReference>